<organism evidence="2 3">
    <name type="scientific">Geosporobacter ferrireducens</name>
    <dbReference type="NCBI Taxonomy" id="1424294"/>
    <lineage>
        <taxon>Bacteria</taxon>
        <taxon>Bacillati</taxon>
        <taxon>Bacillota</taxon>
        <taxon>Clostridia</taxon>
        <taxon>Peptostreptococcales</taxon>
        <taxon>Thermotaleaceae</taxon>
        <taxon>Geosporobacter</taxon>
    </lineage>
</organism>
<keyword evidence="1" id="KW-0812">Transmembrane</keyword>
<feature type="transmembrane region" description="Helical" evidence="1">
    <location>
        <begin position="222"/>
        <end position="246"/>
    </location>
</feature>
<feature type="transmembrane region" description="Helical" evidence="1">
    <location>
        <begin position="160"/>
        <end position="182"/>
    </location>
</feature>
<keyword evidence="3" id="KW-1185">Reference proteome</keyword>
<dbReference type="KEGG" id="gfe:Gferi_27025"/>
<proteinExistence type="predicted"/>
<feature type="transmembrane region" description="Helical" evidence="1">
    <location>
        <begin position="63"/>
        <end position="83"/>
    </location>
</feature>
<evidence type="ECO:0000313" key="2">
    <source>
        <dbReference type="EMBL" id="AOT72888.1"/>
    </source>
</evidence>
<name>A0A1D8GPU1_9FIRM</name>
<dbReference type="EMBL" id="CP017269">
    <property type="protein sequence ID" value="AOT72888.1"/>
    <property type="molecule type" value="Genomic_DNA"/>
</dbReference>
<dbReference type="Proteomes" id="UP000095743">
    <property type="component" value="Chromosome"/>
</dbReference>
<evidence type="ECO:0000256" key="1">
    <source>
        <dbReference type="SAM" id="Phobius"/>
    </source>
</evidence>
<gene>
    <name evidence="2" type="ORF">Gferi_27025</name>
</gene>
<accession>A0A1D8GPU1</accession>
<protein>
    <recommendedName>
        <fullName evidence="4">Glycerophosphoryl diester phosphodiesterase membrane domain-containing protein</fullName>
    </recommendedName>
</protein>
<feature type="transmembrane region" description="Helical" evidence="1">
    <location>
        <begin position="34"/>
        <end position="57"/>
    </location>
</feature>
<evidence type="ECO:0008006" key="4">
    <source>
        <dbReference type="Google" id="ProtNLM"/>
    </source>
</evidence>
<feature type="transmembrane region" description="Helical" evidence="1">
    <location>
        <begin position="116"/>
        <end position="140"/>
    </location>
</feature>
<keyword evidence="1" id="KW-0472">Membrane</keyword>
<keyword evidence="1" id="KW-1133">Transmembrane helix</keyword>
<sequence>MQEWFQEKITDAKVLDLSMEVYKKKFKSLIGYQFLFAIIIIVMMMAGGLLILPMLFWINLGSIPGFVLFIVLLIMGIGTLMSLNNVGIFHMTHSYINGEDISASEALGRAFSSFKYIFRIVGALAICLVPILFILGLAGVTTTAVTVFHQQMVSGILTYLLFNVLFLSFITAIIGSFLFYSLHIAVFDKEKGFASIKRSMQFAKGEVLKNAFRVLSISMFHWGVNVSVYASIAGAVGLLSFLFGKIQGGESIVTQMMLYSQKGRSFIDFVVGILLNPISPIIWTVYYINMKYKKEGLKINNMIESLEHKKSEELPENLDIHYE</sequence>
<reference evidence="2 3" key="1">
    <citation type="submission" date="2016-09" db="EMBL/GenBank/DDBJ databases">
        <title>Genomic analysis reveals versatility of anaerobic energy metabolism of Geosporobacter ferrireducens IRF9 of phylum Firmicutes.</title>
        <authorList>
            <person name="Kim S.-J."/>
        </authorList>
    </citation>
    <scope>NUCLEOTIDE SEQUENCE [LARGE SCALE GENOMIC DNA]</scope>
    <source>
        <strain evidence="2 3">IRF9</strain>
    </source>
</reference>
<dbReference type="OrthoDB" id="1951827at2"/>
<dbReference type="AlphaFoldDB" id="A0A1D8GPU1"/>
<feature type="transmembrane region" description="Helical" evidence="1">
    <location>
        <begin position="266"/>
        <end position="288"/>
    </location>
</feature>
<evidence type="ECO:0000313" key="3">
    <source>
        <dbReference type="Proteomes" id="UP000095743"/>
    </source>
</evidence>
<dbReference type="RefSeq" id="WP_069981197.1">
    <property type="nucleotide sequence ID" value="NZ_CP017269.1"/>
</dbReference>
<dbReference type="STRING" id="1424294.Gferi_27025"/>